<keyword evidence="3" id="KW-1185">Reference proteome</keyword>
<proteinExistence type="predicted"/>
<evidence type="ECO:0000256" key="1">
    <source>
        <dbReference type="SAM" id="MobiDB-lite"/>
    </source>
</evidence>
<dbReference type="Proteomes" id="UP000291832">
    <property type="component" value="Unassembled WGS sequence"/>
</dbReference>
<evidence type="ECO:0000313" key="2">
    <source>
        <dbReference type="EMBL" id="RZT66365.1"/>
    </source>
</evidence>
<comment type="caution">
    <text evidence="2">The sequence shown here is derived from an EMBL/GenBank/DDBJ whole genome shotgun (WGS) entry which is preliminary data.</text>
</comment>
<accession>A0A4Q7TZ17</accession>
<protein>
    <submittedName>
        <fullName evidence="2">Uncharacterized protein</fullName>
    </submittedName>
</protein>
<gene>
    <name evidence="2" type="ORF">EV139_1802</name>
</gene>
<dbReference type="AlphaFoldDB" id="A0A4Q7TZ17"/>
<dbReference type="RefSeq" id="WP_130453959.1">
    <property type="nucleotide sequence ID" value="NZ_QYAG01000001.1"/>
</dbReference>
<sequence length="303" mass="32665">MHYADYPDYAGDWWNHNGYDWPNDVWDAARAVELAREAGRFATQADYDAAYAGALQLASPDLLQHRLVEQIGLRALASLTIDAARLAGLQQLCPLHAVLNAGTDPYSDAEAPDDAPAATAAPVSGLLVMSFSQDRAAQPRARWTSHHPVVVALLAGSLDGALTLPMLARGEVCIALTSRSLKTIVESSIDLLDGLERKWRCLSSVTGAGDGASKHTVHAVHGPWSTDLWHSSAMWQEPAAGELFWDAVDDPRRRGVTTKAAHALHQERLLVGRSLAELELLLGMSADPDPADPRTDPGDYELG</sequence>
<reference evidence="2 3" key="1">
    <citation type="journal article" date="2015" name="Stand. Genomic Sci.">
        <title>Genomic Encyclopedia of Bacterial and Archaeal Type Strains, Phase III: the genomes of soil and plant-associated and newly described type strains.</title>
        <authorList>
            <person name="Whitman W.B."/>
            <person name="Woyke T."/>
            <person name="Klenk H.P."/>
            <person name="Zhou Y."/>
            <person name="Lilburn T.G."/>
            <person name="Beck B.J."/>
            <person name="De Vos P."/>
            <person name="Vandamme P."/>
            <person name="Eisen J.A."/>
            <person name="Garrity G."/>
            <person name="Hugenholtz P."/>
            <person name="Kyrpides N.C."/>
        </authorList>
    </citation>
    <scope>NUCLEOTIDE SEQUENCE [LARGE SCALE GENOMIC DNA]</scope>
    <source>
        <strain evidence="2 3">RF6</strain>
    </source>
</reference>
<dbReference type="OrthoDB" id="9889759at2"/>
<evidence type="ECO:0000313" key="3">
    <source>
        <dbReference type="Proteomes" id="UP000291832"/>
    </source>
</evidence>
<feature type="region of interest" description="Disordered" evidence="1">
    <location>
        <begin position="284"/>
        <end position="303"/>
    </location>
</feature>
<dbReference type="EMBL" id="SHKI01000004">
    <property type="protein sequence ID" value="RZT66365.1"/>
    <property type="molecule type" value="Genomic_DNA"/>
</dbReference>
<organism evidence="2 3">
    <name type="scientific">Leucobacter luti</name>
    <dbReference type="NCBI Taxonomy" id="340320"/>
    <lineage>
        <taxon>Bacteria</taxon>
        <taxon>Bacillati</taxon>
        <taxon>Actinomycetota</taxon>
        <taxon>Actinomycetes</taxon>
        <taxon>Micrococcales</taxon>
        <taxon>Microbacteriaceae</taxon>
        <taxon>Leucobacter</taxon>
    </lineage>
</organism>
<name>A0A4Q7TZ17_9MICO</name>